<evidence type="ECO:0000313" key="2">
    <source>
        <dbReference type="EMBL" id="KAJ7625836.1"/>
    </source>
</evidence>
<dbReference type="AlphaFoldDB" id="A0AAD7BMY6"/>
<protein>
    <submittedName>
        <fullName evidence="2">Uncharacterized protein</fullName>
    </submittedName>
</protein>
<feature type="transmembrane region" description="Helical" evidence="1">
    <location>
        <begin position="135"/>
        <end position="157"/>
    </location>
</feature>
<feature type="transmembrane region" description="Helical" evidence="1">
    <location>
        <begin position="12"/>
        <end position="34"/>
    </location>
</feature>
<keyword evidence="1" id="KW-0472">Membrane</keyword>
<feature type="transmembrane region" description="Helical" evidence="1">
    <location>
        <begin position="107"/>
        <end position="129"/>
    </location>
</feature>
<dbReference type="EMBL" id="JARKIF010000012">
    <property type="protein sequence ID" value="KAJ7625836.1"/>
    <property type="molecule type" value="Genomic_DNA"/>
</dbReference>
<keyword evidence="3" id="KW-1185">Reference proteome</keyword>
<feature type="transmembrane region" description="Helical" evidence="1">
    <location>
        <begin position="55"/>
        <end position="73"/>
    </location>
</feature>
<reference evidence="2" key="1">
    <citation type="submission" date="2023-03" db="EMBL/GenBank/DDBJ databases">
        <title>Massive genome expansion in bonnet fungi (Mycena s.s.) driven by repeated elements and novel gene families across ecological guilds.</title>
        <authorList>
            <consortium name="Lawrence Berkeley National Laboratory"/>
            <person name="Harder C.B."/>
            <person name="Miyauchi S."/>
            <person name="Viragh M."/>
            <person name="Kuo A."/>
            <person name="Thoen E."/>
            <person name="Andreopoulos B."/>
            <person name="Lu D."/>
            <person name="Skrede I."/>
            <person name="Drula E."/>
            <person name="Henrissat B."/>
            <person name="Morin E."/>
            <person name="Kohler A."/>
            <person name="Barry K."/>
            <person name="LaButti K."/>
            <person name="Morin E."/>
            <person name="Salamov A."/>
            <person name="Lipzen A."/>
            <person name="Mereny Z."/>
            <person name="Hegedus B."/>
            <person name="Baldrian P."/>
            <person name="Stursova M."/>
            <person name="Weitz H."/>
            <person name="Taylor A."/>
            <person name="Grigoriev I.V."/>
            <person name="Nagy L.G."/>
            <person name="Martin F."/>
            <person name="Kauserud H."/>
        </authorList>
    </citation>
    <scope>NUCLEOTIDE SEQUENCE</scope>
    <source>
        <strain evidence="2">9284</strain>
    </source>
</reference>
<feature type="transmembrane region" description="Helical" evidence="1">
    <location>
        <begin position="207"/>
        <end position="228"/>
    </location>
</feature>
<accession>A0AAD7BMY6</accession>
<evidence type="ECO:0000256" key="1">
    <source>
        <dbReference type="SAM" id="Phobius"/>
    </source>
</evidence>
<organism evidence="2 3">
    <name type="scientific">Roridomyces roridus</name>
    <dbReference type="NCBI Taxonomy" id="1738132"/>
    <lineage>
        <taxon>Eukaryota</taxon>
        <taxon>Fungi</taxon>
        <taxon>Dikarya</taxon>
        <taxon>Basidiomycota</taxon>
        <taxon>Agaricomycotina</taxon>
        <taxon>Agaricomycetes</taxon>
        <taxon>Agaricomycetidae</taxon>
        <taxon>Agaricales</taxon>
        <taxon>Marasmiineae</taxon>
        <taxon>Mycenaceae</taxon>
        <taxon>Roridomyces</taxon>
    </lineage>
</organism>
<keyword evidence="1" id="KW-1133">Transmembrane helix</keyword>
<gene>
    <name evidence="2" type="ORF">FB45DRAFT_1030164</name>
</gene>
<keyword evidence="1" id="KW-0812">Transmembrane</keyword>
<evidence type="ECO:0000313" key="3">
    <source>
        <dbReference type="Proteomes" id="UP001221142"/>
    </source>
</evidence>
<feature type="transmembrane region" description="Helical" evidence="1">
    <location>
        <begin position="240"/>
        <end position="257"/>
    </location>
</feature>
<comment type="caution">
    <text evidence="2">The sequence shown here is derived from an EMBL/GenBank/DDBJ whole genome shotgun (WGS) entry which is preliminary data.</text>
</comment>
<proteinExistence type="predicted"/>
<name>A0AAD7BMY6_9AGAR</name>
<dbReference type="Proteomes" id="UP001221142">
    <property type="component" value="Unassembled WGS sequence"/>
</dbReference>
<sequence length="278" mass="30387">MPDIAIVPANFIALLLDTFLFGIVLLLFVSDIYFLATRKTLAGKNRPRKHHFTSLVFICVTFLVLLITTHWALSVYQGYFAFIHLGSGASARAFYGDVSQPSQIAKTILLLFSVLVGDALVIFRLWVVWRNRPVLVFPICTVVGTTVAGIGIIYEFANAESLHVRGTAPIRGWTAIGFGTSLINNIYCTGLIAYRISTAKASPESRLMAFCDILVESAALQSFWFIFASATTLASSNSEFFATEAFPAIIGIANLLIHARVGLGWSSDTAEKHKVVTV</sequence>